<accession>B0C6G1</accession>
<dbReference type="SUPFAM" id="SSF51161">
    <property type="entry name" value="Trimeric LpxA-like enzymes"/>
    <property type="match status" value="1"/>
</dbReference>
<dbReference type="NCBIfam" id="NF002060">
    <property type="entry name" value="PRK00892.1"/>
    <property type="match status" value="1"/>
</dbReference>
<evidence type="ECO:0000256" key="4">
    <source>
        <dbReference type="ARBA" id="ARBA00022737"/>
    </source>
</evidence>
<dbReference type="GO" id="GO:0016410">
    <property type="term" value="F:N-acyltransferase activity"/>
    <property type="evidence" value="ECO:0007669"/>
    <property type="project" value="InterPro"/>
</dbReference>
<dbReference type="NCBIfam" id="TIGR01853">
    <property type="entry name" value="lipid_A_lpxD"/>
    <property type="match status" value="1"/>
</dbReference>
<evidence type="ECO:0000256" key="1">
    <source>
        <dbReference type="ARBA" id="ARBA00022516"/>
    </source>
</evidence>
<comment type="catalytic activity">
    <reaction evidence="7">
        <text>a UDP-3-O-[(3R)-3-hydroxyacyl]-alpha-D-glucosamine + a (3R)-hydroxyacyl-[ACP] = a UDP-2-N,3-O-bis[(3R)-3-hydroxyacyl]-alpha-D-glucosamine + holo-[ACP] + H(+)</text>
        <dbReference type="Rhea" id="RHEA:53836"/>
        <dbReference type="Rhea" id="RHEA-COMP:9685"/>
        <dbReference type="Rhea" id="RHEA-COMP:9945"/>
        <dbReference type="ChEBI" id="CHEBI:15378"/>
        <dbReference type="ChEBI" id="CHEBI:64479"/>
        <dbReference type="ChEBI" id="CHEBI:78827"/>
        <dbReference type="ChEBI" id="CHEBI:137740"/>
        <dbReference type="ChEBI" id="CHEBI:137748"/>
        <dbReference type="EC" id="2.3.1.191"/>
    </reaction>
</comment>
<dbReference type="Proteomes" id="UP000000268">
    <property type="component" value="Chromosome"/>
</dbReference>
<dbReference type="PANTHER" id="PTHR43378">
    <property type="entry name" value="UDP-3-O-ACYLGLUCOSAMINE N-ACYLTRANSFERASE"/>
    <property type="match status" value="1"/>
</dbReference>
<proteinExistence type="inferred from homology"/>
<keyword evidence="1 7" id="KW-0444">Lipid biosynthesis</keyword>
<dbReference type="InterPro" id="IPR011004">
    <property type="entry name" value="Trimer_LpxA-like_sf"/>
</dbReference>
<dbReference type="EC" id="2.3.1.191" evidence="7"/>
<evidence type="ECO:0000256" key="7">
    <source>
        <dbReference type="HAMAP-Rule" id="MF_00523"/>
    </source>
</evidence>
<evidence type="ECO:0000259" key="8">
    <source>
        <dbReference type="Pfam" id="PF04613"/>
    </source>
</evidence>
<feature type="domain" description="UDP-3-O-[3-hydroxymyristoyl] glucosamine N-acyltransferase non-repeat region" evidence="8">
    <location>
        <begin position="27"/>
        <end position="98"/>
    </location>
</feature>
<evidence type="ECO:0000313" key="9">
    <source>
        <dbReference type="EMBL" id="ABW26382.1"/>
    </source>
</evidence>
<dbReference type="GO" id="GO:0103118">
    <property type="term" value="F:UDP-3-O-[(3R)-3-hydroxyacyl]-glucosamine N-acyltransferase activity"/>
    <property type="evidence" value="ECO:0007669"/>
    <property type="project" value="UniProtKB-EC"/>
</dbReference>
<dbReference type="CDD" id="cd03352">
    <property type="entry name" value="LbH_LpxD"/>
    <property type="match status" value="1"/>
</dbReference>
<dbReference type="AlphaFoldDB" id="B0C6G1"/>
<keyword evidence="2 7" id="KW-0441">Lipid A biosynthesis</keyword>
<protein>
    <recommendedName>
        <fullName evidence="7">UDP-3-O-acylglucosamine N-acyltransferase</fullName>
        <ecNumber evidence="7">2.3.1.191</ecNumber>
    </recommendedName>
</protein>
<dbReference type="STRING" id="329726.AM1_1350"/>
<keyword evidence="10" id="KW-1185">Reference proteome</keyword>
<dbReference type="Gene3D" id="3.40.1390.10">
    <property type="entry name" value="MurE/MurF, N-terminal domain"/>
    <property type="match status" value="1"/>
</dbReference>
<evidence type="ECO:0000256" key="5">
    <source>
        <dbReference type="ARBA" id="ARBA00023098"/>
    </source>
</evidence>
<dbReference type="Gene3D" id="2.160.10.10">
    <property type="entry name" value="Hexapeptide repeat proteins"/>
    <property type="match status" value="1"/>
</dbReference>
<comment type="pathway">
    <text evidence="7">Bacterial outer membrane biogenesis; LPS lipid A biosynthesis.</text>
</comment>
<reference evidence="9 10" key="1">
    <citation type="journal article" date="2008" name="Proc. Natl. Acad. Sci. U.S.A.">
        <title>Niche adaptation and genome expansion in the chlorophyll d-producing cyanobacterium Acaryochloris marina.</title>
        <authorList>
            <person name="Swingley W.D."/>
            <person name="Chen M."/>
            <person name="Cheung P.C."/>
            <person name="Conrad A.L."/>
            <person name="Dejesa L.C."/>
            <person name="Hao J."/>
            <person name="Honchak B.M."/>
            <person name="Karbach L.E."/>
            <person name="Kurdoglu A."/>
            <person name="Lahiri S."/>
            <person name="Mastrian S.D."/>
            <person name="Miyashita H."/>
            <person name="Page L."/>
            <person name="Ramakrishna P."/>
            <person name="Satoh S."/>
            <person name="Sattley W.M."/>
            <person name="Shimada Y."/>
            <person name="Taylor H.L."/>
            <person name="Tomo T."/>
            <person name="Tsuchiya T."/>
            <person name="Wang Z.T."/>
            <person name="Raymond J."/>
            <person name="Mimuro M."/>
            <person name="Blankenship R.E."/>
            <person name="Touchman J.W."/>
        </authorList>
    </citation>
    <scope>NUCLEOTIDE SEQUENCE [LARGE SCALE GENOMIC DNA]</scope>
    <source>
        <strain evidence="10">MBIC 11017</strain>
    </source>
</reference>
<dbReference type="Pfam" id="PF04613">
    <property type="entry name" value="LpxD"/>
    <property type="match status" value="1"/>
</dbReference>
<sequence>MTSMMKLSELMERLAVTPVAMSCPLTDPTLEGCAALDRAYPGTLSFVEGSQRGHLMQNTQASALILPPDVELQALATSRRIAWFAIEHPRYWFARALNCFYQPWRLPPVCHATAVIDTTAEVGEGVGVGAHVVIHADVHLGNEVQIFPNVVIYPGVVVGDRTVLHANCVIHERTIIGADCVIHSGAVIGAEGFGFVPVVDQAHRWYPMPQSGQTILEDQVVVGCNTTIDRPAVGETRIGAGTKIDNLVQIGHGSQIGADSLICAQVGLAGATKLEQQVILAGQVGISGQVTLGARTTVAAQSGVHQSLNPDSKVAGYPAINHRLWLRAMAMVKRLPELVQRVKALEQKIAELLGSDESEIS</sequence>
<dbReference type="InterPro" id="IPR018357">
    <property type="entry name" value="Hexapep_transf_CS"/>
</dbReference>
<keyword evidence="5 7" id="KW-0443">Lipid metabolism</keyword>
<dbReference type="PANTHER" id="PTHR43378:SF2">
    <property type="entry name" value="UDP-3-O-ACYLGLUCOSAMINE N-ACYLTRANSFERASE 1, MITOCHONDRIAL-RELATED"/>
    <property type="match status" value="1"/>
</dbReference>
<evidence type="ECO:0000256" key="2">
    <source>
        <dbReference type="ARBA" id="ARBA00022556"/>
    </source>
</evidence>
<evidence type="ECO:0000313" key="10">
    <source>
        <dbReference type="Proteomes" id="UP000000268"/>
    </source>
</evidence>
<organism evidence="9 10">
    <name type="scientific">Acaryochloris marina (strain MBIC 11017)</name>
    <dbReference type="NCBI Taxonomy" id="329726"/>
    <lineage>
        <taxon>Bacteria</taxon>
        <taxon>Bacillati</taxon>
        <taxon>Cyanobacteriota</taxon>
        <taxon>Cyanophyceae</taxon>
        <taxon>Acaryochloridales</taxon>
        <taxon>Acaryochloridaceae</taxon>
        <taxon>Acaryochloris</taxon>
    </lineage>
</organism>
<name>B0C6G1_ACAM1</name>
<dbReference type="GO" id="GO:0031470">
    <property type="term" value="C:carboxysome"/>
    <property type="evidence" value="ECO:0007669"/>
    <property type="project" value="UniProtKB-ARBA"/>
</dbReference>
<dbReference type="HOGENOM" id="CLU_049865_0_0_3"/>
<dbReference type="InterPro" id="IPR001451">
    <property type="entry name" value="Hexapep"/>
</dbReference>
<dbReference type="EMBL" id="CP000828">
    <property type="protein sequence ID" value="ABW26382.1"/>
    <property type="molecule type" value="Genomic_DNA"/>
</dbReference>
<keyword evidence="3 7" id="KW-0808">Transferase</keyword>
<feature type="active site" description="Proton acceptor" evidence="7">
    <location>
        <position position="252"/>
    </location>
</feature>
<comment type="subunit">
    <text evidence="7">Homotrimer.</text>
</comment>
<comment type="similarity">
    <text evidence="7">Belongs to the transferase hexapeptide repeat family. LpxD subfamily.</text>
</comment>
<evidence type="ECO:0000256" key="6">
    <source>
        <dbReference type="ARBA" id="ARBA00023315"/>
    </source>
</evidence>
<dbReference type="PROSITE" id="PS00101">
    <property type="entry name" value="HEXAPEP_TRANSFERASES"/>
    <property type="match status" value="1"/>
</dbReference>
<dbReference type="InterPro" id="IPR007691">
    <property type="entry name" value="LpxD"/>
</dbReference>
<comment type="function">
    <text evidence="7">Catalyzes the N-acylation of UDP-3-O-acylglucosamine using 3-hydroxyacyl-ACP as the acyl donor. Is involved in the biosynthesis of lipid A, a phosphorylated glycolipid that anchors the lipopolysaccharide to the outer membrane of the cell.</text>
</comment>
<dbReference type="UniPathway" id="UPA00973"/>
<dbReference type="KEGG" id="amr:AM1_1350"/>
<dbReference type="InterPro" id="IPR020573">
    <property type="entry name" value="UDP_GlcNAc_AcTrfase_non-rep"/>
</dbReference>
<dbReference type="GO" id="GO:0009245">
    <property type="term" value="P:lipid A biosynthetic process"/>
    <property type="evidence" value="ECO:0007669"/>
    <property type="project" value="UniProtKB-UniRule"/>
</dbReference>
<keyword evidence="4 7" id="KW-0677">Repeat</keyword>
<dbReference type="GO" id="GO:0016020">
    <property type="term" value="C:membrane"/>
    <property type="evidence" value="ECO:0007669"/>
    <property type="project" value="GOC"/>
</dbReference>
<dbReference type="GO" id="GO:0043886">
    <property type="term" value="F:structural constituent of carboxysome shell"/>
    <property type="evidence" value="ECO:0007669"/>
    <property type="project" value="UniProtKB-ARBA"/>
</dbReference>
<keyword evidence="6 7" id="KW-0012">Acyltransferase</keyword>
<dbReference type="HAMAP" id="MF_00523">
    <property type="entry name" value="LpxD"/>
    <property type="match status" value="1"/>
</dbReference>
<evidence type="ECO:0000256" key="3">
    <source>
        <dbReference type="ARBA" id="ARBA00022679"/>
    </source>
</evidence>
<dbReference type="Pfam" id="PF00132">
    <property type="entry name" value="Hexapep"/>
    <property type="match status" value="2"/>
</dbReference>
<gene>
    <name evidence="7 9" type="primary">lpxD</name>
    <name evidence="9" type="ordered locus">AM1_1350</name>
</gene>
<dbReference type="eggNOG" id="COG1044">
    <property type="taxonomic scope" value="Bacteria"/>
</dbReference>